<keyword evidence="3" id="KW-1133">Transmembrane helix</keyword>
<feature type="transmembrane region" description="Helical" evidence="3">
    <location>
        <begin position="27"/>
        <end position="49"/>
    </location>
</feature>
<evidence type="ECO:0000259" key="4">
    <source>
        <dbReference type="Pfam" id="PF00149"/>
    </source>
</evidence>
<evidence type="ECO:0000313" key="6">
    <source>
        <dbReference type="Proteomes" id="UP000249557"/>
    </source>
</evidence>
<dbReference type="CDD" id="cd07385">
    <property type="entry name" value="MPP_YkuE_C"/>
    <property type="match status" value="1"/>
</dbReference>
<dbReference type="Pfam" id="PF00149">
    <property type="entry name" value="Metallophos"/>
    <property type="match status" value="1"/>
</dbReference>
<feature type="domain" description="Calcineurin-like phosphoesterase" evidence="4">
    <location>
        <begin position="155"/>
        <end position="322"/>
    </location>
</feature>
<keyword evidence="1" id="KW-0479">Metal-binding</keyword>
<comment type="caution">
    <text evidence="5">The sequence shown here is derived from an EMBL/GenBank/DDBJ whole genome shotgun (WGS) entry which is preliminary data.</text>
</comment>
<dbReference type="Proteomes" id="UP000249557">
    <property type="component" value="Unassembled WGS sequence"/>
</dbReference>
<keyword evidence="3" id="KW-0472">Membrane</keyword>
<feature type="transmembrane region" description="Helical" evidence="3">
    <location>
        <begin position="108"/>
        <end position="129"/>
    </location>
</feature>
<reference evidence="5 6" key="1">
    <citation type="submission" date="2017-08" db="EMBL/GenBank/DDBJ databases">
        <title>Infants hospitalized years apart are colonized by the same room-sourced microbial strains.</title>
        <authorList>
            <person name="Brooks B."/>
            <person name="Olm M.R."/>
            <person name="Firek B.A."/>
            <person name="Baker R."/>
            <person name="Thomas B.C."/>
            <person name="Morowitz M.J."/>
            <person name="Banfield J.F."/>
        </authorList>
    </citation>
    <scope>NUCLEOTIDE SEQUENCE [LARGE SCALE GENOMIC DNA]</scope>
    <source>
        <strain evidence="5">S2_018_000_R2_104</strain>
    </source>
</reference>
<dbReference type="Gene3D" id="3.60.21.10">
    <property type="match status" value="1"/>
</dbReference>
<dbReference type="GO" id="GO:0046872">
    <property type="term" value="F:metal ion binding"/>
    <property type="evidence" value="ECO:0007669"/>
    <property type="project" value="UniProtKB-KW"/>
</dbReference>
<dbReference type="InterPro" id="IPR004843">
    <property type="entry name" value="Calcineurin-like_PHP"/>
</dbReference>
<feature type="transmembrane region" description="Helical" evidence="3">
    <location>
        <begin position="61"/>
        <end position="88"/>
    </location>
</feature>
<dbReference type="PANTHER" id="PTHR31302">
    <property type="entry name" value="TRANSMEMBRANE PROTEIN WITH METALLOPHOSPHOESTERASE DOMAIN-RELATED"/>
    <property type="match status" value="1"/>
</dbReference>
<keyword evidence="2" id="KW-0378">Hydrolase</keyword>
<dbReference type="EMBL" id="QFNK01000166">
    <property type="protein sequence ID" value="PZO84823.1"/>
    <property type="molecule type" value="Genomic_DNA"/>
</dbReference>
<protein>
    <recommendedName>
        <fullName evidence="4">Calcineurin-like phosphoesterase domain-containing protein</fullName>
    </recommendedName>
</protein>
<name>A0A2W4ZR37_9BACT</name>
<evidence type="ECO:0000256" key="1">
    <source>
        <dbReference type="ARBA" id="ARBA00022723"/>
    </source>
</evidence>
<dbReference type="InterPro" id="IPR029052">
    <property type="entry name" value="Metallo-depent_PP-like"/>
</dbReference>
<dbReference type="AlphaFoldDB" id="A0A2W4ZR37"/>
<organism evidence="5 6">
    <name type="scientific">Micavibrio aeruginosavorus</name>
    <dbReference type="NCBI Taxonomy" id="349221"/>
    <lineage>
        <taxon>Bacteria</taxon>
        <taxon>Pseudomonadati</taxon>
        <taxon>Bdellovibrionota</taxon>
        <taxon>Bdellovibrionia</taxon>
        <taxon>Bdellovibrionales</taxon>
        <taxon>Pseudobdellovibrionaceae</taxon>
        <taxon>Micavibrio</taxon>
    </lineage>
</organism>
<evidence type="ECO:0000256" key="3">
    <source>
        <dbReference type="SAM" id="Phobius"/>
    </source>
</evidence>
<keyword evidence="3" id="KW-0812">Transmembrane</keyword>
<dbReference type="GO" id="GO:0016020">
    <property type="term" value="C:membrane"/>
    <property type="evidence" value="ECO:0007669"/>
    <property type="project" value="GOC"/>
</dbReference>
<dbReference type="InterPro" id="IPR051158">
    <property type="entry name" value="Metallophosphoesterase_sf"/>
</dbReference>
<proteinExistence type="predicted"/>
<dbReference type="SUPFAM" id="SSF56300">
    <property type="entry name" value="Metallo-dependent phosphatases"/>
    <property type="match status" value="1"/>
</dbReference>
<evidence type="ECO:0000313" key="5">
    <source>
        <dbReference type="EMBL" id="PZO84823.1"/>
    </source>
</evidence>
<sequence length="380" mass="41904">MFLFLFLVLPNLYVAYRTVSLLSLSPLHAVIFSLAALGLFLIQALGIAGERTFFPHWKESLASLVPVISWSAYLLYGFVSILFVYLFFGDIIRIVWHLISMPENPAGFDRTLFAAVALAALLTAAIGLWQATAGPAVKHVTVPLKNLPAAFDGFTIAQISDLHTGPTIKRPYTQKIVDITNELNPDLVALTGDFVDGKIAELAKDVEPLRDLKSTYGSYFVTGNHEYYWGAEGWLGHFKALGIDVLPNEHRVIERGGEAILIAGVNDYSTLAMHSANACNPEKSIQGAPEGLVKILLAHQPVTYELSEPAGFDLQLSGHTHSGQYFPFNLVIPFFQKYYKGLNRHGDMWIYVNTASGYWGPPLRAGVPPEITLITLKRSE</sequence>
<dbReference type="PANTHER" id="PTHR31302:SF31">
    <property type="entry name" value="PHOSPHODIESTERASE YAEI"/>
    <property type="match status" value="1"/>
</dbReference>
<gene>
    <name evidence="5" type="ORF">DI626_07985</name>
</gene>
<accession>A0A2W4ZR37</accession>
<dbReference type="GO" id="GO:0008758">
    <property type="term" value="F:UDP-2,3-diacylglucosamine hydrolase activity"/>
    <property type="evidence" value="ECO:0007669"/>
    <property type="project" value="TreeGrafter"/>
</dbReference>
<evidence type="ECO:0000256" key="2">
    <source>
        <dbReference type="ARBA" id="ARBA00022801"/>
    </source>
</evidence>
<dbReference type="GO" id="GO:0009245">
    <property type="term" value="P:lipid A biosynthetic process"/>
    <property type="evidence" value="ECO:0007669"/>
    <property type="project" value="TreeGrafter"/>
</dbReference>